<accession>A0A4R8QR76</accession>
<feature type="compositionally biased region" description="Polar residues" evidence="1">
    <location>
        <begin position="131"/>
        <end position="146"/>
    </location>
</feature>
<reference evidence="2 3" key="1">
    <citation type="submission" date="2018-12" db="EMBL/GenBank/DDBJ databases">
        <title>Genome sequence and assembly of Colletotrichum trifolii.</title>
        <authorList>
            <person name="Gan P."/>
            <person name="Shirasu K."/>
        </authorList>
    </citation>
    <scope>NUCLEOTIDE SEQUENCE [LARGE SCALE GENOMIC DNA]</scope>
    <source>
        <strain evidence="2 3">543-2</strain>
    </source>
</reference>
<evidence type="ECO:0000256" key="1">
    <source>
        <dbReference type="SAM" id="MobiDB-lite"/>
    </source>
</evidence>
<feature type="compositionally biased region" description="Low complexity" evidence="1">
    <location>
        <begin position="76"/>
        <end position="87"/>
    </location>
</feature>
<evidence type="ECO:0000313" key="2">
    <source>
        <dbReference type="EMBL" id="TDZ41083.1"/>
    </source>
</evidence>
<gene>
    <name evidence="2" type="ORF">CTRI78_v009979</name>
</gene>
<name>A0A4R8QR76_COLTR</name>
<feature type="region of interest" description="Disordered" evidence="1">
    <location>
        <begin position="131"/>
        <end position="160"/>
    </location>
</feature>
<dbReference type="Proteomes" id="UP000295703">
    <property type="component" value="Unassembled WGS sequence"/>
</dbReference>
<comment type="caution">
    <text evidence="2">The sequence shown here is derived from an EMBL/GenBank/DDBJ whole genome shotgun (WGS) entry which is preliminary data.</text>
</comment>
<dbReference type="EMBL" id="RYZW01000148">
    <property type="protein sequence ID" value="TDZ41083.1"/>
    <property type="molecule type" value="Genomic_DNA"/>
</dbReference>
<evidence type="ECO:0000313" key="3">
    <source>
        <dbReference type="Proteomes" id="UP000295703"/>
    </source>
</evidence>
<keyword evidence="3" id="KW-1185">Reference proteome</keyword>
<protein>
    <submittedName>
        <fullName evidence="2">Uncharacterized protein</fullName>
    </submittedName>
</protein>
<sequence length="160" mass="16496">MNSTGNNEKPYAGAGKSSPAKECAFESSNIESTLIDISDSKTGTASASSEAPRQPEPASGTTAASDETPRPEPAAEDASASAASSEEPSQKESAADNIVSRDPVTSQIGPVATKTHGWKAFSNVNFVSEAEQNGVSPQTKPDSSSVAWPGTANLGRRRRN</sequence>
<feature type="compositionally biased region" description="Polar residues" evidence="1">
    <location>
        <begin position="40"/>
        <end position="51"/>
    </location>
</feature>
<feature type="region of interest" description="Disordered" evidence="1">
    <location>
        <begin position="1"/>
        <end position="117"/>
    </location>
</feature>
<dbReference type="AlphaFoldDB" id="A0A4R8QR76"/>
<proteinExistence type="predicted"/>
<organism evidence="2 3">
    <name type="scientific">Colletotrichum trifolii</name>
    <dbReference type="NCBI Taxonomy" id="5466"/>
    <lineage>
        <taxon>Eukaryota</taxon>
        <taxon>Fungi</taxon>
        <taxon>Dikarya</taxon>
        <taxon>Ascomycota</taxon>
        <taxon>Pezizomycotina</taxon>
        <taxon>Sordariomycetes</taxon>
        <taxon>Hypocreomycetidae</taxon>
        <taxon>Glomerellales</taxon>
        <taxon>Glomerellaceae</taxon>
        <taxon>Colletotrichum</taxon>
        <taxon>Colletotrichum orbiculare species complex</taxon>
    </lineage>
</organism>